<dbReference type="InterPro" id="IPR051163">
    <property type="entry name" value="Sodium:Solute_Symporter_SSF"/>
</dbReference>
<sequence length="134" mass="15132">MSGKRDWWRGKTDKMPKFVNPSVETFTVWDYLVFSLLFVISSAIGIFFAIKERHRNVDSREYLSGGRRMSFGPVGLSLTTSFMSAITVLGGPAEVYRNGAAFVLFSFTYIFVVAITAYLYLPVFYESGIASTYE</sequence>
<dbReference type="GO" id="GO:0015293">
    <property type="term" value="F:symporter activity"/>
    <property type="evidence" value="ECO:0007669"/>
    <property type="project" value="TreeGrafter"/>
</dbReference>
<evidence type="ECO:0000256" key="12">
    <source>
        <dbReference type="SAM" id="Phobius"/>
    </source>
</evidence>
<dbReference type="Pfam" id="PF00474">
    <property type="entry name" value="SSF"/>
    <property type="match status" value="1"/>
</dbReference>
<dbReference type="GO" id="GO:0006814">
    <property type="term" value="P:sodium ion transport"/>
    <property type="evidence" value="ECO:0007669"/>
    <property type="project" value="UniProtKB-KW"/>
</dbReference>
<evidence type="ECO:0000313" key="14">
    <source>
        <dbReference type="Proteomes" id="UP000288216"/>
    </source>
</evidence>
<feature type="transmembrane region" description="Helical" evidence="12">
    <location>
        <begin position="71"/>
        <end position="93"/>
    </location>
</feature>
<keyword evidence="4" id="KW-1003">Cell membrane</keyword>
<keyword evidence="10" id="KW-0739">Sodium transport</keyword>
<keyword evidence="5 12" id="KW-0812">Transmembrane</keyword>
<dbReference type="OMA" id="CTGSKQK"/>
<dbReference type="Proteomes" id="UP000288216">
    <property type="component" value="Unassembled WGS sequence"/>
</dbReference>
<dbReference type="AlphaFoldDB" id="A0A401QN96"/>
<dbReference type="PANTHER" id="PTHR42985:SF15">
    <property type="entry name" value="SODIUM-COUPLED MONOCARBOXYLATE TRANSPORTER 2"/>
    <property type="match status" value="1"/>
</dbReference>
<dbReference type="GO" id="GO:0005886">
    <property type="term" value="C:plasma membrane"/>
    <property type="evidence" value="ECO:0007669"/>
    <property type="project" value="UniProtKB-SubCell"/>
</dbReference>
<keyword evidence="9 12" id="KW-0472">Membrane</keyword>
<gene>
    <name evidence="13" type="ORF">scyTo_0027481</name>
</gene>
<dbReference type="STRING" id="75743.A0A401QN96"/>
<evidence type="ECO:0000256" key="1">
    <source>
        <dbReference type="ARBA" id="ARBA00004651"/>
    </source>
</evidence>
<evidence type="ECO:0000256" key="4">
    <source>
        <dbReference type="ARBA" id="ARBA00022475"/>
    </source>
</evidence>
<evidence type="ECO:0000256" key="9">
    <source>
        <dbReference type="ARBA" id="ARBA00023136"/>
    </source>
</evidence>
<feature type="non-terminal residue" evidence="13">
    <location>
        <position position="134"/>
    </location>
</feature>
<dbReference type="InterPro" id="IPR038377">
    <property type="entry name" value="Na/Glc_symporter_sf"/>
</dbReference>
<dbReference type="EMBL" id="BFAA01348604">
    <property type="protein sequence ID" value="GCB86778.1"/>
    <property type="molecule type" value="Genomic_DNA"/>
</dbReference>
<accession>A0A401QN96</accession>
<comment type="similarity">
    <text evidence="2 11">Belongs to the sodium:solute symporter (SSF) (TC 2.A.21) family.</text>
</comment>
<dbReference type="GO" id="GO:0070062">
    <property type="term" value="C:extracellular exosome"/>
    <property type="evidence" value="ECO:0007669"/>
    <property type="project" value="TreeGrafter"/>
</dbReference>
<dbReference type="PROSITE" id="PS50283">
    <property type="entry name" value="NA_SOLUT_SYMP_3"/>
    <property type="match status" value="1"/>
</dbReference>
<dbReference type="OrthoDB" id="6132759at2759"/>
<keyword evidence="3" id="KW-0813">Transport</keyword>
<dbReference type="PANTHER" id="PTHR42985">
    <property type="entry name" value="SODIUM-COUPLED MONOCARBOXYLATE TRANSPORTER"/>
    <property type="match status" value="1"/>
</dbReference>
<evidence type="ECO:0000256" key="2">
    <source>
        <dbReference type="ARBA" id="ARBA00006434"/>
    </source>
</evidence>
<name>A0A401QN96_SCYTO</name>
<keyword evidence="8" id="KW-0406">Ion transport</keyword>
<evidence type="ECO:0000256" key="11">
    <source>
        <dbReference type="RuleBase" id="RU362091"/>
    </source>
</evidence>
<evidence type="ECO:0000256" key="8">
    <source>
        <dbReference type="ARBA" id="ARBA00023065"/>
    </source>
</evidence>
<evidence type="ECO:0000256" key="10">
    <source>
        <dbReference type="ARBA" id="ARBA00023201"/>
    </source>
</evidence>
<feature type="transmembrane region" description="Helical" evidence="12">
    <location>
        <begin position="99"/>
        <end position="121"/>
    </location>
</feature>
<comment type="subcellular location">
    <subcellularLocation>
        <location evidence="1">Cell membrane</location>
        <topology evidence="1">Multi-pass membrane protein</topology>
    </subcellularLocation>
</comment>
<reference evidence="13 14" key="1">
    <citation type="journal article" date="2018" name="Nat. Ecol. Evol.">
        <title>Shark genomes provide insights into elasmobranch evolution and the origin of vertebrates.</title>
        <authorList>
            <person name="Hara Y"/>
            <person name="Yamaguchi K"/>
            <person name="Onimaru K"/>
            <person name="Kadota M"/>
            <person name="Koyanagi M"/>
            <person name="Keeley SD"/>
            <person name="Tatsumi K"/>
            <person name="Tanaka K"/>
            <person name="Motone F"/>
            <person name="Kageyama Y"/>
            <person name="Nozu R"/>
            <person name="Adachi N"/>
            <person name="Nishimura O"/>
            <person name="Nakagawa R"/>
            <person name="Tanegashima C"/>
            <person name="Kiyatake I"/>
            <person name="Matsumoto R"/>
            <person name="Murakumo K"/>
            <person name="Nishida K"/>
            <person name="Terakita A"/>
            <person name="Kuratani S"/>
            <person name="Sato K"/>
            <person name="Hyodo S Kuraku.S."/>
        </authorList>
    </citation>
    <scope>NUCLEOTIDE SEQUENCE [LARGE SCALE GENOMIC DNA]</scope>
</reference>
<evidence type="ECO:0000256" key="5">
    <source>
        <dbReference type="ARBA" id="ARBA00022692"/>
    </source>
</evidence>
<organism evidence="13 14">
    <name type="scientific">Scyliorhinus torazame</name>
    <name type="common">Cloudy catshark</name>
    <name type="synonym">Catulus torazame</name>
    <dbReference type="NCBI Taxonomy" id="75743"/>
    <lineage>
        <taxon>Eukaryota</taxon>
        <taxon>Metazoa</taxon>
        <taxon>Chordata</taxon>
        <taxon>Craniata</taxon>
        <taxon>Vertebrata</taxon>
        <taxon>Chondrichthyes</taxon>
        <taxon>Elasmobranchii</taxon>
        <taxon>Galeomorphii</taxon>
        <taxon>Galeoidea</taxon>
        <taxon>Carcharhiniformes</taxon>
        <taxon>Scyliorhinidae</taxon>
        <taxon>Scyliorhinus</taxon>
    </lineage>
</organism>
<dbReference type="Gene3D" id="1.20.1730.10">
    <property type="entry name" value="Sodium/glucose cotransporter"/>
    <property type="match status" value="1"/>
</dbReference>
<keyword evidence="14" id="KW-1185">Reference proteome</keyword>
<protein>
    <recommendedName>
        <fullName evidence="15">Sodium-coupled monocarboxylate transporter 1</fullName>
    </recommendedName>
</protein>
<proteinExistence type="inferred from homology"/>
<keyword evidence="6 12" id="KW-1133">Transmembrane helix</keyword>
<keyword evidence="7" id="KW-0915">Sodium</keyword>
<evidence type="ECO:0000256" key="7">
    <source>
        <dbReference type="ARBA" id="ARBA00023053"/>
    </source>
</evidence>
<evidence type="ECO:0000256" key="6">
    <source>
        <dbReference type="ARBA" id="ARBA00022989"/>
    </source>
</evidence>
<evidence type="ECO:0008006" key="15">
    <source>
        <dbReference type="Google" id="ProtNLM"/>
    </source>
</evidence>
<feature type="transmembrane region" description="Helical" evidence="12">
    <location>
        <begin position="31"/>
        <end position="50"/>
    </location>
</feature>
<comment type="caution">
    <text evidence="13">The sequence shown here is derived from an EMBL/GenBank/DDBJ whole genome shotgun (WGS) entry which is preliminary data.</text>
</comment>
<evidence type="ECO:0000256" key="3">
    <source>
        <dbReference type="ARBA" id="ARBA00022448"/>
    </source>
</evidence>
<dbReference type="InterPro" id="IPR001734">
    <property type="entry name" value="Na/solute_symporter"/>
</dbReference>
<evidence type="ECO:0000313" key="13">
    <source>
        <dbReference type="EMBL" id="GCB86778.1"/>
    </source>
</evidence>